<dbReference type="VEuPathDB" id="TriTrypDB:BSAL_40910"/>
<feature type="non-terminal residue" evidence="6">
    <location>
        <position position="778"/>
    </location>
</feature>
<dbReference type="OrthoDB" id="1394818at2759"/>
<name>A0A0S4JNK9_BODSA</name>
<dbReference type="SUPFAM" id="SSF52058">
    <property type="entry name" value="L domain-like"/>
    <property type="match status" value="1"/>
</dbReference>
<keyword evidence="3" id="KW-0677">Repeat</keyword>
<keyword evidence="1" id="KW-0433">Leucine-rich repeat</keyword>
<dbReference type="InterPro" id="IPR001611">
    <property type="entry name" value="Leu-rich_rpt"/>
</dbReference>
<proteinExistence type="predicted"/>
<sequence>MFAMLTPLHSSSPYAAYVRPSYRFVCLYSTKVVFLCRHRLRCVSWVVFILFLSALTVRYPPHESVQLTPTSTWSSVLLVSASGNLCSCQGELSILGDFYVATNGASWKNSDGWNGDCNQVWFGIDCHGQHVAEINLPNNGLTRTLPDSLAALTGLTTLYLGINNIGGTLPVGWQLFASLTLLALYMNNITGTLPPQWGNMRTIETLSLYNNQLSGPLPRNWGSMSNLATLYLHNNLLSGSLPENWATSMTSLGNLYLDNNSLRGTLPALWSSLPLAVLSVSYNCLYGPVPLSYINLPLQIDGFRVCGTRITNATRCVAPCTNSTTTPAPANGGGSTTPYDNNTPWPAFCHEDDVASDSVSSTMSSSAEHISGAASTTASVTSTKMETHTMTTSSSGTNSGMSKSKSEISTSTSTSVSASLRRTVVSTSLSKNPSASHNLHATPTTSYDNAISQTSVVTQSSSIPSQTKSKRASTTTIFSSTTSRSAPAASTWVCGGGGMISPTNISVALMSPNFIPFLLGTGTTTTSVVVLQQDADQPSVISLSTSASAPLLRGDVTSRPLRRDVLLAGGQQPTTIVANISFSSNSSSSPLRWVISNVSTASMSLPGSTAPTALSRWVAETSNDVMWSTIAVEAPEGGWIPSNTPSIMDTSFIVTFTFSCDAGAVLEMVVTVPAPGNTLSIAGKVEAATRYSQIASVLAGGASSGSALGRVMATRSMVLCDADSAVGGGLIDFHFVRICTEDDGDSTRVVARGAVVSNIVVLAVVTTSLCMCAVAWMF</sequence>
<dbReference type="Proteomes" id="UP000051952">
    <property type="component" value="Unassembled WGS sequence"/>
</dbReference>
<reference evidence="7" key="1">
    <citation type="submission" date="2015-09" db="EMBL/GenBank/DDBJ databases">
        <authorList>
            <consortium name="Pathogen Informatics"/>
        </authorList>
    </citation>
    <scope>NUCLEOTIDE SEQUENCE [LARGE SCALE GENOMIC DNA]</scope>
    <source>
        <strain evidence="7">Lake Konstanz</strain>
    </source>
</reference>
<dbReference type="FunFam" id="3.80.10.10:FF:000041">
    <property type="entry name" value="LRR receptor-like serine/threonine-protein kinase ERECTA"/>
    <property type="match status" value="1"/>
</dbReference>
<evidence type="ECO:0000256" key="1">
    <source>
        <dbReference type="ARBA" id="ARBA00022614"/>
    </source>
</evidence>
<dbReference type="Gene3D" id="3.80.10.10">
    <property type="entry name" value="Ribonuclease Inhibitor"/>
    <property type="match status" value="1"/>
</dbReference>
<feature type="transmembrane region" description="Helical" evidence="5">
    <location>
        <begin position="755"/>
        <end position="777"/>
    </location>
</feature>
<evidence type="ECO:0000256" key="4">
    <source>
        <dbReference type="SAM" id="MobiDB-lite"/>
    </source>
</evidence>
<keyword evidence="2" id="KW-0732">Signal</keyword>
<keyword evidence="5" id="KW-0472">Membrane</keyword>
<dbReference type="InterPro" id="IPR032675">
    <property type="entry name" value="LRR_dom_sf"/>
</dbReference>
<keyword evidence="5" id="KW-1133">Transmembrane helix</keyword>
<feature type="compositionally biased region" description="Low complexity" evidence="4">
    <location>
        <begin position="359"/>
        <end position="428"/>
    </location>
</feature>
<keyword evidence="5" id="KW-0812">Transmembrane</keyword>
<dbReference type="PANTHER" id="PTHR47988">
    <property type="entry name" value="SOMATIC EMBRYOGENESIS RECEPTOR KINASE 1"/>
    <property type="match status" value="1"/>
</dbReference>
<evidence type="ECO:0000313" key="6">
    <source>
        <dbReference type="EMBL" id="CUG93131.1"/>
    </source>
</evidence>
<evidence type="ECO:0000256" key="5">
    <source>
        <dbReference type="SAM" id="Phobius"/>
    </source>
</evidence>
<dbReference type="EMBL" id="CYKH01002121">
    <property type="protein sequence ID" value="CUG93131.1"/>
    <property type="molecule type" value="Genomic_DNA"/>
</dbReference>
<accession>A0A0S4JNK9</accession>
<feature type="compositionally biased region" description="Polar residues" evidence="4">
    <location>
        <begin position="429"/>
        <end position="446"/>
    </location>
</feature>
<dbReference type="Pfam" id="PF00560">
    <property type="entry name" value="LRR_1"/>
    <property type="match status" value="2"/>
</dbReference>
<feature type="region of interest" description="Disordered" evidence="4">
    <location>
        <begin position="359"/>
        <end position="446"/>
    </location>
</feature>
<keyword evidence="7" id="KW-1185">Reference proteome</keyword>
<protein>
    <submittedName>
        <fullName evidence="6">GP46-like surface antigen, putative</fullName>
    </submittedName>
</protein>
<feature type="region of interest" description="Disordered" evidence="4">
    <location>
        <begin position="322"/>
        <end position="343"/>
    </location>
</feature>
<evidence type="ECO:0000256" key="2">
    <source>
        <dbReference type="ARBA" id="ARBA00022729"/>
    </source>
</evidence>
<organism evidence="6 7">
    <name type="scientific">Bodo saltans</name>
    <name type="common">Flagellated protozoan</name>
    <dbReference type="NCBI Taxonomy" id="75058"/>
    <lineage>
        <taxon>Eukaryota</taxon>
        <taxon>Discoba</taxon>
        <taxon>Euglenozoa</taxon>
        <taxon>Kinetoplastea</taxon>
        <taxon>Metakinetoplastina</taxon>
        <taxon>Eubodonida</taxon>
        <taxon>Bodonidae</taxon>
        <taxon>Bodo</taxon>
    </lineage>
</organism>
<evidence type="ECO:0000256" key="3">
    <source>
        <dbReference type="ARBA" id="ARBA00022737"/>
    </source>
</evidence>
<evidence type="ECO:0000313" key="7">
    <source>
        <dbReference type="Proteomes" id="UP000051952"/>
    </source>
</evidence>
<dbReference type="AlphaFoldDB" id="A0A0S4JNK9"/>
<gene>
    <name evidence="6" type="ORF">BSAL_40910</name>
</gene>